<accession>A0AAV7S8N8</accession>
<gene>
    <name evidence="1" type="ORF">NDU88_000141</name>
</gene>
<keyword evidence="2" id="KW-1185">Reference proteome</keyword>
<dbReference type="AlphaFoldDB" id="A0AAV7S8N8"/>
<name>A0AAV7S8N8_PLEWA</name>
<dbReference type="EMBL" id="JANPWB010000008">
    <property type="protein sequence ID" value="KAJ1159635.1"/>
    <property type="molecule type" value="Genomic_DNA"/>
</dbReference>
<evidence type="ECO:0000313" key="2">
    <source>
        <dbReference type="Proteomes" id="UP001066276"/>
    </source>
</evidence>
<evidence type="ECO:0000313" key="1">
    <source>
        <dbReference type="EMBL" id="KAJ1159635.1"/>
    </source>
</evidence>
<proteinExistence type="predicted"/>
<reference evidence="1" key="1">
    <citation type="journal article" date="2022" name="bioRxiv">
        <title>Sequencing and chromosome-scale assembly of the giantPleurodeles waltlgenome.</title>
        <authorList>
            <person name="Brown T."/>
            <person name="Elewa A."/>
            <person name="Iarovenko S."/>
            <person name="Subramanian E."/>
            <person name="Araus A.J."/>
            <person name="Petzold A."/>
            <person name="Susuki M."/>
            <person name="Suzuki K.-i.T."/>
            <person name="Hayashi T."/>
            <person name="Toyoda A."/>
            <person name="Oliveira C."/>
            <person name="Osipova E."/>
            <person name="Leigh N.D."/>
            <person name="Simon A."/>
            <person name="Yun M.H."/>
        </authorList>
    </citation>
    <scope>NUCLEOTIDE SEQUENCE</scope>
    <source>
        <strain evidence="1">20211129_DDA</strain>
        <tissue evidence="1">Liver</tissue>
    </source>
</reference>
<sequence length="137" mass="15038">MALVFHLPIRSRGQETAKSCGLAQTRLGMDKCRRAQSWPGHRPGMGMSQTAGQVALLVERCASSCTCGHDEVAPAAEEPGHWCLCCSPSTAEQVTHLVEHFASSATYERDEVAPADEEPGHWNPCCTSALWDKWHYK</sequence>
<comment type="caution">
    <text evidence="1">The sequence shown here is derived from an EMBL/GenBank/DDBJ whole genome shotgun (WGS) entry which is preliminary data.</text>
</comment>
<organism evidence="1 2">
    <name type="scientific">Pleurodeles waltl</name>
    <name type="common">Iberian ribbed newt</name>
    <dbReference type="NCBI Taxonomy" id="8319"/>
    <lineage>
        <taxon>Eukaryota</taxon>
        <taxon>Metazoa</taxon>
        <taxon>Chordata</taxon>
        <taxon>Craniata</taxon>
        <taxon>Vertebrata</taxon>
        <taxon>Euteleostomi</taxon>
        <taxon>Amphibia</taxon>
        <taxon>Batrachia</taxon>
        <taxon>Caudata</taxon>
        <taxon>Salamandroidea</taxon>
        <taxon>Salamandridae</taxon>
        <taxon>Pleurodelinae</taxon>
        <taxon>Pleurodeles</taxon>
    </lineage>
</organism>
<protein>
    <submittedName>
        <fullName evidence="1">Uncharacterized protein</fullName>
    </submittedName>
</protein>
<dbReference type="Proteomes" id="UP001066276">
    <property type="component" value="Chromosome 4_2"/>
</dbReference>